<keyword evidence="3" id="KW-1185">Reference proteome</keyword>
<keyword evidence="1" id="KW-1133">Transmembrane helix</keyword>
<sequence>MKLSRIIIYIFLIFFTGFFLLHFVKREIKDLNETSKVEKIKYNLRELRIALDKYYKVAGKYPNLTETGVENNLKLLDYYDEKGNLISFEQIYGKNKISSTPEFSKYLPNNKVYDMNDFTKGSNIGGWNYNYSEQTGEIHVNLPMEAFNQKIDWQRQ</sequence>
<reference evidence="2 3" key="1">
    <citation type="submission" date="2017-02" db="EMBL/GenBank/DDBJ databases">
        <authorList>
            <person name="Peterson S.W."/>
        </authorList>
    </citation>
    <scope>NUCLEOTIDE SEQUENCE [LARGE SCALE GENOMIC DNA]</scope>
    <source>
        <strain evidence="2 3">ATCC 700028</strain>
    </source>
</reference>
<dbReference type="RefSeq" id="WP_078693071.1">
    <property type="nucleotide sequence ID" value="NZ_FUWX01000005.1"/>
</dbReference>
<dbReference type="STRING" id="180163.SAMN02745174_00542"/>
<dbReference type="AlphaFoldDB" id="A0A1T4KQL2"/>
<protein>
    <recommendedName>
        <fullName evidence="4">Type II secretory pathway, pseudopilin PulG</fullName>
    </recommendedName>
</protein>
<name>A0A1T4KQL2_9FUSO</name>
<keyword evidence="1" id="KW-0812">Transmembrane</keyword>
<proteinExistence type="predicted"/>
<evidence type="ECO:0000313" key="3">
    <source>
        <dbReference type="Proteomes" id="UP000191153"/>
    </source>
</evidence>
<keyword evidence="1" id="KW-0472">Membrane</keyword>
<evidence type="ECO:0000256" key="1">
    <source>
        <dbReference type="SAM" id="Phobius"/>
    </source>
</evidence>
<feature type="transmembrane region" description="Helical" evidence="1">
    <location>
        <begin position="6"/>
        <end position="24"/>
    </location>
</feature>
<dbReference type="EMBL" id="FUWX01000005">
    <property type="protein sequence ID" value="SJZ44704.1"/>
    <property type="molecule type" value="Genomic_DNA"/>
</dbReference>
<organism evidence="2 3">
    <name type="scientific">Cetobacterium ceti</name>
    <dbReference type="NCBI Taxonomy" id="180163"/>
    <lineage>
        <taxon>Bacteria</taxon>
        <taxon>Fusobacteriati</taxon>
        <taxon>Fusobacteriota</taxon>
        <taxon>Fusobacteriia</taxon>
        <taxon>Fusobacteriales</taxon>
        <taxon>Fusobacteriaceae</taxon>
        <taxon>Cetobacterium</taxon>
    </lineage>
</organism>
<dbReference type="Proteomes" id="UP000191153">
    <property type="component" value="Unassembled WGS sequence"/>
</dbReference>
<evidence type="ECO:0008006" key="4">
    <source>
        <dbReference type="Google" id="ProtNLM"/>
    </source>
</evidence>
<gene>
    <name evidence="2" type="ORF">SAMN02745174_00542</name>
</gene>
<dbReference type="OrthoDB" id="90429at2"/>
<accession>A0A1T4KQL2</accession>
<evidence type="ECO:0000313" key="2">
    <source>
        <dbReference type="EMBL" id="SJZ44704.1"/>
    </source>
</evidence>